<feature type="compositionally biased region" description="Acidic residues" evidence="1">
    <location>
        <begin position="1008"/>
        <end position="1018"/>
    </location>
</feature>
<accession>A0A3A6PWY6</accession>
<feature type="signal peptide" evidence="2">
    <location>
        <begin position="1"/>
        <end position="26"/>
    </location>
</feature>
<evidence type="ECO:0000256" key="2">
    <source>
        <dbReference type="SAM" id="SignalP"/>
    </source>
</evidence>
<dbReference type="Gene3D" id="3.20.20.80">
    <property type="entry name" value="Glycosidases"/>
    <property type="match status" value="1"/>
</dbReference>
<feature type="domain" description="SLH" evidence="3">
    <location>
        <begin position="1101"/>
        <end position="1163"/>
    </location>
</feature>
<proteinExistence type="predicted"/>
<dbReference type="InterPro" id="IPR051465">
    <property type="entry name" value="Cell_Envelope_Struct_Comp"/>
</dbReference>
<dbReference type="PANTHER" id="PTHR43308:SF5">
    <property type="entry name" value="S-LAYER PROTEIN _ PEPTIDOGLYCAN ENDO-BETA-N-ACETYLGLUCOSAMINIDASE"/>
    <property type="match status" value="1"/>
</dbReference>
<dbReference type="Pfam" id="PF02368">
    <property type="entry name" value="Big_2"/>
    <property type="match status" value="2"/>
</dbReference>
<sequence length="1215" mass="132816">MVKRKMVSVVLAVCLLFGFESWGIVATGNVAHADSLQIVQKVTGNIFYSTDVKSFEINTSGDEIDWVYYDYWGVKVEDGQLAVSGGTADLTVEPARNGWFRLIVTSKQDGTVLTSKETSFAVVAPFDGSAIEASPFSVQTHAARTDIIAQSSAALVPIAAKLGVKYLRDSFRWEDVELTKNELEFQDFHDNYLQLLDAYGIKPFMTLALYNTLYDNGLSPTSEEARLAFANYAKELVLNYPEVKWVEVWNEPDIASFSKGLTTDEERADFYFNLLKTTYEELKALFPDVTISGIDVAEFGTGHFLEELYERGSLQYMDEYSFHSYVRIPEEIIAEIENHKNLMKQYNNDELIPMNLSETGFTNYNFDEYVQANYTARRVATALTQGIKSINIYNLQNRSTVPNDFEGSFGMVRHPNDAKGAYVPKPSFAAYASIIRQLSDAQFVEIEDVAPGIAYVYKFNNGTDDVRVMYSPSGTAVELHTTEAIQVTDMMGNSIQAEPEDGVITLSLTQDPLYVKGQVTEINDVVPEIEEPVSLLYGFYDGGYAETNGTLGTNTNKWVTSSVLKGYDGRGSRAITHPTGASVKWLPAISVPGPYRISAYLPGNPAAPAHTTQQAMYSIYVNDVKVDEVEINQFQEQGKWLELGIYNMPRGANSYIVLEDSSALHDRPLRADALKLELIPATDIELEIQSLTIQAGDEYSFLPVFTPVDATNRDVVWTSSHPEVAAIDAAGKLKALQSGEATILVVHPATGKSAEAVVKVVDHPIIPPVTIDSHFNTAGYSEQNGSLGTPTNNWVTSTVLKGYHGGISRAVTHPTGASAKWAPELTQAGDYRISVYLPGNPVSPAYTTTAAKYSIYTNNELIDQVELNQFSLQGSWQVLGIYHLPAGSDSYVMLEDANPAHDRPLRADAARFELTPITEINIEPEQINLSIGQSSVLQAFFAPAHATDIGLIWSSDDSAIATVNEAGEITALKAGKVKVRALNALTGLYGETVVTVQAPVVVRPDPNPTDDNEPESTGEETGNKEEEGAEQGNGNHTDTFTPTDIAGHWAASSIQRAIAQRIVSGYPDGTFRPDRAVTRAEFVHMLMNLLQKEDATAALNLTFADEASIGTWAKASIAQAAQLGIVNGNGDSSFRPQAQIKRAEMAAMIARALKLFSPGETIPFADEQDIPAWAQQAVHTLRELGIVEGRNGNSFAPNAAVTRAEAAVVLLRIKE</sequence>
<dbReference type="OrthoDB" id="9776971at2"/>
<dbReference type="Pfam" id="PF00395">
    <property type="entry name" value="SLH"/>
    <property type="match status" value="3"/>
</dbReference>
<dbReference type="Proteomes" id="UP000267798">
    <property type="component" value="Unassembled WGS sequence"/>
</dbReference>
<dbReference type="SUPFAM" id="SSF49373">
    <property type="entry name" value="Invasin/intimin cell-adhesion fragments"/>
    <property type="match status" value="2"/>
</dbReference>
<dbReference type="Gene3D" id="2.60.40.1080">
    <property type="match status" value="2"/>
</dbReference>
<dbReference type="EMBL" id="QXQB01000002">
    <property type="protein sequence ID" value="RJX39903.1"/>
    <property type="molecule type" value="Genomic_DNA"/>
</dbReference>
<evidence type="ECO:0000313" key="4">
    <source>
        <dbReference type="EMBL" id="RJX39903.1"/>
    </source>
</evidence>
<dbReference type="SMART" id="SM00635">
    <property type="entry name" value="BID_2"/>
    <property type="match status" value="2"/>
</dbReference>
<keyword evidence="2" id="KW-0732">Signal</keyword>
<feature type="compositionally biased region" description="Polar residues" evidence="1">
    <location>
        <begin position="1032"/>
        <end position="1041"/>
    </location>
</feature>
<feature type="domain" description="SLH" evidence="3">
    <location>
        <begin position="1037"/>
        <end position="1100"/>
    </location>
</feature>
<dbReference type="RefSeq" id="WP_120109743.1">
    <property type="nucleotide sequence ID" value="NZ_QXQB01000002.1"/>
</dbReference>
<feature type="region of interest" description="Disordered" evidence="1">
    <location>
        <begin position="1000"/>
        <end position="1041"/>
    </location>
</feature>
<evidence type="ECO:0000256" key="1">
    <source>
        <dbReference type="SAM" id="MobiDB-lite"/>
    </source>
</evidence>
<comment type="caution">
    <text evidence="4">The sequence shown here is derived from an EMBL/GenBank/DDBJ whole genome shotgun (WGS) entry which is preliminary data.</text>
</comment>
<dbReference type="SUPFAM" id="SSF51445">
    <property type="entry name" value="(Trans)glycosidases"/>
    <property type="match status" value="1"/>
</dbReference>
<evidence type="ECO:0000259" key="3">
    <source>
        <dbReference type="PROSITE" id="PS51272"/>
    </source>
</evidence>
<dbReference type="InterPro" id="IPR001119">
    <property type="entry name" value="SLH_dom"/>
</dbReference>
<protein>
    <recommendedName>
        <fullName evidence="3">SLH domain-containing protein</fullName>
    </recommendedName>
</protein>
<dbReference type="AlphaFoldDB" id="A0A3A6PWY6"/>
<gene>
    <name evidence="4" type="ORF">D3P09_10965</name>
</gene>
<dbReference type="InterPro" id="IPR008964">
    <property type="entry name" value="Invasin/intimin_cell_adhesion"/>
</dbReference>
<name>A0A3A6PWY6_9BACL</name>
<dbReference type="InterPro" id="IPR033803">
    <property type="entry name" value="CBD-like_Golvesin-Xly"/>
</dbReference>
<dbReference type="PANTHER" id="PTHR43308">
    <property type="entry name" value="OUTER MEMBRANE PROTEIN ALPHA-RELATED"/>
    <property type="match status" value="1"/>
</dbReference>
<reference evidence="4 5" key="1">
    <citation type="submission" date="2018-09" db="EMBL/GenBank/DDBJ databases">
        <title>Paenibacillus aracenensis nov. sp. isolated from a cave in southern Spain.</title>
        <authorList>
            <person name="Jurado V."/>
            <person name="Gutierrez-Patricio S."/>
            <person name="Gonzalez-Pimentel J.L."/>
            <person name="Miller A.Z."/>
            <person name="Laiz L."/>
            <person name="Saiz-Jimenez C."/>
        </authorList>
    </citation>
    <scope>NUCLEOTIDE SEQUENCE [LARGE SCALE GENOMIC DNA]</scope>
    <source>
        <strain evidence="4 5">JCM 19203</strain>
    </source>
</reference>
<feature type="domain" description="SLH" evidence="3">
    <location>
        <begin position="1164"/>
        <end position="1215"/>
    </location>
</feature>
<dbReference type="InterPro" id="IPR017853">
    <property type="entry name" value="GH"/>
</dbReference>
<dbReference type="Pfam" id="PF25275">
    <property type="entry name" value="Golvesin_C"/>
    <property type="match status" value="2"/>
</dbReference>
<feature type="chain" id="PRO_5039699860" description="SLH domain-containing protein" evidence="2">
    <location>
        <begin position="27"/>
        <end position="1215"/>
    </location>
</feature>
<organism evidence="4 5">
    <name type="scientific">Paenibacillus pinisoli</name>
    <dbReference type="NCBI Taxonomy" id="1276110"/>
    <lineage>
        <taxon>Bacteria</taxon>
        <taxon>Bacillati</taxon>
        <taxon>Bacillota</taxon>
        <taxon>Bacilli</taxon>
        <taxon>Bacillales</taxon>
        <taxon>Paenibacillaceae</taxon>
        <taxon>Paenibacillus</taxon>
    </lineage>
</organism>
<dbReference type="PROSITE" id="PS51272">
    <property type="entry name" value="SLH"/>
    <property type="match status" value="3"/>
</dbReference>
<keyword evidence="5" id="KW-1185">Reference proteome</keyword>
<evidence type="ECO:0000313" key="5">
    <source>
        <dbReference type="Proteomes" id="UP000267798"/>
    </source>
</evidence>
<dbReference type="InterPro" id="IPR003343">
    <property type="entry name" value="Big_2"/>
</dbReference>